<evidence type="ECO:0000313" key="4">
    <source>
        <dbReference type="EMBL" id="CAF0799425.1"/>
    </source>
</evidence>
<dbReference type="EMBL" id="CAJOBC010000424">
    <property type="protein sequence ID" value="CAF3584312.1"/>
    <property type="molecule type" value="Genomic_DNA"/>
</dbReference>
<dbReference type="EMBL" id="CAJOBC010000424">
    <property type="protein sequence ID" value="CAF3584332.1"/>
    <property type="molecule type" value="Genomic_DNA"/>
</dbReference>
<dbReference type="AlphaFoldDB" id="A0A813SUJ1"/>
<evidence type="ECO:0000259" key="2">
    <source>
        <dbReference type="PROSITE" id="PS50168"/>
    </source>
</evidence>
<dbReference type="Gene3D" id="1.10.533.10">
    <property type="entry name" value="Death Domain, Fas"/>
    <property type="match status" value="1"/>
</dbReference>
<proteinExistence type="predicted"/>
<reference evidence="4" key="1">
    <citation type="submission" date="2021-02" db="EMBL/GenBank/DDBJ databases">
        <authorList>
            <person name="Nowell W R."/>
        </authorList>
    </citation>
    <scope>NUCLEOTIDE SEQUENCE</scope>
</reference>
<feature type="compositionally biased region" description="Polar residues" evidence="1">
    <location>
        <begin position="309"/>
        <end position="325"/>
    </location>
</feature>
<dbReference type="InterPro" id="IPR011029">
    <property type="entry name" value="DEATH-like_dom_sf"/>
</dbReference>
<protein>
    <recommendedName>
        <fullName evidence="2">DED domain-containing protein</fullName>
    </recommendedName>
</protein>
<keyword evidence="7" id="KW-1185">Reference proteome</keyword>
<evidence type="ECO:0000313" key="5">
    <source>
        <dbReference type="EMBL" id="CAF3584312.1"/>
    </source>
</evidence>
<evidence type="ECO:0000313" key="6">
    <source>
        <dbReference type="EMBL" id="CAF3584332.1"/>
    </source>
</evidence>
<dbReference type="InterPro" id="IPR001875">
    <property type="entry name" value="DED_dom"/>
</dbReference>
<dbReference type="EMBL" id="CAJNOQ010000424">
    <property type="protein sequence ID" value="CAF0799425.1"/>
    <property type="molecule type" value="Genomic_DNA"/>
</dbReference>
<gene>
    <name evidence="3" type="ORF">GPM918_LOCUS3431</name>
    <name evidence="4" type="ORF">GPM918_LOCUS3432</name>
    <name evidence="5" type="ORF">SRO942_LOCUS3431</name>
    <name evidence="6" type="ORF">SRO942_LOCUS3432</name>
</gene>
<evidence type="ECO:0000313" key="3">
    <source>
        <dbReference type="EMBL" id="CAF0799406.1"/>
    </source>
</evidence>
<evidence type="ECO:0000256" key="1">
    <source>
        <dbReference type="SAM" id="MobiDB-lite"/>
    </source>
</evidence>
<dbReference type="Proteomes" id="UP000663829">
    <property type="component" value="Unassembled WGS sequence"/>
</dbReference>
<dbReference type="GO" id="GO:0042981">
    <property type="term" value="P:regulation of apoptotic process"/>
    <property type="evidence" value="ECO:0007669"/>
    <property type="project" value="InterPro"/>
</dbReference>
<name>A0A813SUJ1_9BILA</name>
<dbReference type="Proteomes" id="UP000681722">
    <property type="component" value="Unassembled WGS sequence"/>
</dbReference>
<dbReference type="PROSITE" id="PS50168">
    <property type="entry name" value="DED"/>
    <property type="match status" value="1"/>
</dbReference>
<sequence length="442" mass="50002">MLTFPPAYDDSAQDLKARAILVKIEDQLSDDNRRKLPFLISNDISRRTRDDKSGSSILNLFDELFDRAKITSNDFSYLIRVFELLECHTAVEYLREHQEQVVTTPRLISPPEQVSLQVQLTEQVSSKPRYFSMLQVVIQDREDDSVTSRAVDDSALTSKVDRLSFQAAEVDSKGNVSHANNQENGNQIREIITESGTSNTATLILAAITNANKRSKKFSVNNVKGQKVTQILKKRSDDRYKCPKCREKFLPQGIKNHMWACDPKWCLENNIFRTEKEERYSDCLLNSQSTDRLPKNLEEDSVAIETGGDTVSSSKVNGLSNQSAAEASESRDLNNRRSLDNPKQELTKKPGIANGSLPTLKKAKSRSKRKTIARENGRRIIEVLEKDSNGYYTCPGCCRKCKPQGIQNHVWACDNKWCLKNEIFLDESVVYDSTESSDEDGS</sequence>
<feature type="compositionally biased region" description="Basic residues" evidence="1">
    <location>
        <begin position="361"/>
        <end position="371"/>
    </location>
</feature>
<evidence type="ECO:0000313" key="7">
    <source>
        <dbReference type="Proteomes" id="UP000663829"/>
    </source>
</evidence>
<feature type="compositionally biased region" description="Basic and acidic residues" evidence="1">
    <location>
        <begin position="328"/>
        <end position="348"/>
    </location>
</feature>
<feature type="domain" description="DED" evidence="2">
    <location>
        <begin position="16"/>
        <end position="96"/>
    </location>
</feature>
<organism evidence="4 7">
    <name type="scientific">Didymodactylos carnosus</name>
    <dbReference type="NCBI Taxonomy" id="1234261"/>
    <lineage>
        <taxon>Eukaryota</taxon>
        <taxon>Metazoa</taxon>
        <taxon>Spiralia</taxon>
        <taxon>Gnathifera</taxon>
        <taxon>Rotifera</taxon>
        <taxon>Eurotatoria</taxon>
        <taxon>Bdelloidea</taxon>
        <taxon>Philodinida</taxon>
        <taxon>Philodinidae</taxon>
        <taxon>Didymodactylos</taxon>
    </lineage>
</organism>
<dbReference type="SUPFAM" id="SSF47986">
    <property type="entry name" value="DEATH domain"/>
    <property type="match status" value="1"/>
</dbReference>
<feature type="region of interest" description="Disordered" evidence="1">
    <location>
        <begin position="305"/>
        <end position="374"/>
    </location>
</feature>
<comment type="caution">
    <text evidence="4">The sequence shown here is derived from an EMBL/GenBank/DDBJ whole genome shotgun (WGS) entry which is preliminary data.</text>
</comment>
<dbReference type="EMBL" id="CAJNOQ010000424">
    <property type="protein sequence ID" value="CAF0799406.1"/>
    <property type="molecule type" value="Genomic_DNA"/>
</dbReference>
<accession>A0A813SUJ1</accession>